<dbReference type="OrthoDB" id="66144at2759"/>
<feature type="domain" description="Methyltransferase type 12" evidence="1">
    <location>
        <begin position="38"/>
        <end position="137"/>
    </location>
</feature>
<protein>
    <recommendedName>
        <fullName evidence="1">Methyltransferase type 12 domain-containing protein</fullName>
    </recommendedName>
</protein>
<dbReference type="PANTHER" id="PTHR43861:SF1">
    <property type="entry name" value="TRANS-ACONITATE 2-METHYLTRANSFERASE"/>
    <property type="match status" value="1"/>
</dbReference>
<dbReference type="Proteomes" id="UP001153737">
    <property type="component" value="Chromosome 1"/>
</dbReference>
<organism evidence="2 3">
    <name type="scientific">Phaedon cochleariae</name>
    <name type="common">Mustard beetle</name>
    <dbReference type="NCBI Taxonomy" id="80249"/>
    <lineage>
        <taxon>Eukaryota</taxon>
        <taxon>Metazoa</taxon>
        <taxon>Ecdysozoa</taxon>
        <taxon>Arthropoda</taxon>
        <taxon>Hexapoda</taxon>
        <taxon>Insecta</taxon>
        <taxon>Pterygota</taxon>
        <taxon>Neoptera</taxon>
        <taxon>Endopterygota</taxon>
        <taxon>Coleoptera</taxon>
        <taxon>Polyphaga</taxon>
        <taxon>Cucujiformia</taxon>
        <taxon>Chrysomeloidea</taxon>
        <taxon>Chrysomelidae</taxon>
        <taxon>Chrysomelinae</taxon>
        <taxon>Chrysomelini</taxon>
        <taxon>Phaedon</taxon>
    </lineage>
</organism>
<evidence type="ECO:0000313" key="3">
    <source>
        <dbReference type="Proteomes" id="UP001153737"/>
    </source>
</evidence>
<evidence type="ECO:0000313" key="2">
    <source>
        <dbReference type="EMBL" id="CAH1116229.1"/>
    </source>
</evidence>
<dbReference type="AlphaFoldDB" id="A0A9P0DFP4"/>
<accession>A0A9P0DFP4</accession>
<keyword evidence="3" id="KW-1185">Reference proteome</keyword>
<dbReference type="InterPro" id="IPR013217">
    <property type="entry name" value="Methyltransf_12"/>
</dbReference>
<reference evidence="2" key="1">
    <citation type="submission" date="2022-01" db="EMBL/GenBank/DDBJ databases">
        <authorList>
            <person name="King R."/>
        </authorList>
    </citation>
    <scope>NUCLEOTIDE SEQUENCE</scope>
</reference>
<dbReference type="Pfam" id="PF08242">
    <property type="entry name" value="Methyltransf_12"/>
    <property type="match status" value="1"/>
</dbReference>
<gene>
    <name evidence="2" type="ORF">PHAECO_LOCUS73</name>
</gene>
<sequence>MNNPELYAETNGLAGVSAKFVIDKYGKWLTWKDSESIMEFGIGTGNTTKEIILPRIPQNFAEYVATDISKAFVNAAKSTLGQQTRFHFKDFDIESEKVPSDFIERFNHIMSFIAMHWINTPRKAFENMLEMLKSDGEIFLMYFDKSPIDGALEQLAKIPRWAEYGHENFISPYYYSNDPLIACEEDMTAAGIENYKIRIEKMVYRFPSVDDCINGLYSVSPVLNRIPKEELEDYKRDYVKYALRTGGYFEGNDEFGCSFIGINYNLIVAYAKK</sequence>
<reference evidence="2" key="2">
    <citation type="submission" date="2022-10" db="EMBL/GenBank/DDBJ databases">
        <authorList>
            <consortium name="ENA_rothamsted_submissions"/>
            <consortium name="culmorum"/>
            <person name="King R."/>
        </authorList>
    </citation>
    <scope>NUCLEOTIDE SEQUENCE</scope>
</reference>
<dbReference type="PANTHER" id="PTHR43861">
    <property type="entry name" value="TRANS-ACONITATE 2-METHYLTRANSFERASE-RELATED"/>
    <property type="match status" value="1"/>
</dbReference>
<name>A0A9P0DFP4_PHACE</name>
<dbReference type="Gene3D" id="3.40.50.150">
    <property type="entry name" value="Vaccinia Virus protein VP39"/>
    <property type="match status" value="1"/>
</dbReference>
<proteinExistence type="predicted"/>
<dbReference type="InterPro" id="IPR029063">
    <property type="entry name" value="SAM-dependent_MTases_sf"/>
</dbReference>
<dbReference type="SUPFAM" id="SSF53335">
    <property type="entry name" value="S-adenosyl-L-methionine-dependent methyltransferases"/>
    <property type="match status" value="1"/>
</dbReference>
<evidence type="ECO:0000259" key="1">
    <source>
        <dbReference type="Pfam" id="PF08242"/>
    </source>
</evidence>
<dbReference type="EMBL" id="OU896707">
    <property type="protein sequence ID" value="CAH1116229.1"/>
    <property type="molecule type" value="Genomic_DNA"/>
</dbReference>